<accession>A0A0S7BZK2</accession>
<protein>
    <submittedName>
        <fullName evidence="2">YtxH-like protein</fullName>
    </submittedName>
</protein>
<keyword evidence="1" id="KW-0812">Transmembrane</keyword>
<keyword evidence="3" id="KW-1185">Reference proteome</keyword>
<dbReference type="STRING" id="1678840.ATC1_131835"/>
<dbReference type="AlphaFoldDB" id="A0A0S7BZK2"/>
<feature type="transmembrane region" description="Helical" evidence="1">
    <location>
        <begin position="7"/>
        <end position="26"/>
    </location>
</feature>
<dbReference type="Proteomes" id="UP000053370">
    <property type="component" value="Unassembled WGS sequence"/>
</dbReference>
<keyword evidence="1" id="KW-1133">Transmembrane helix</keyword>
<dbReference type="EMBL" id="DF968181">
    <property type="protein sequence ID" value="GAP41839.1"/>
    <property type="molecule type" value="Genomic_DNA"/>
</dbReference>
<keyword evidence="1" id="KW-0472">Membrane</keyword>
<dbReference type="Pfam" id="PF12732">
    <property type="entry name" value="YtxH"/>
    <property type="match status" value="1"/>
</dbReference>
<name>A0A0S7BZK2_9CHLR</name>
<evidence type="ECO:0000313" key="3">
    <source>
        <dbReference type="Proteomes" id="UP000053370"/>
    </source>
</evidence>
<proteinExistence type="predicted"/>
<organism evidence="2">
    <name type="scientific">Flexilinea flocculi</name>
    <dbReference type="NCBI Taxonomy" id="1678840"/>
    <lineage>
        <taxon>Bacteria</taxon>
        <taxon>Bacillati</taxon>
        <taxon>Chloroflexota</taxon>
        <taxon>Anaerolineae</taxon>
        <taxon>Anaerolineales</taxon>
        <taxon>Anaerolineaceae</taxon>
        <taxon>Flexilinea</taxon>
    </lineage>
</organism>
<sequence length="71" mass="8075">MKRISNFLTGVLIGGIAGVVITILAAPEKGSEWLDEIQKKSQDILVEFNRAAQEYREEMEKDLEKRRNPSN</sequence>
<gene>
    <name evidence="2" type="ORF">ATC1_131835</name>
</gene>
<evidence type="ECO:0000256" key="1">
    <source>
        <dbReference type="SAM" id="Phobius"/>
    </source>
</evidence>
<reference evidence="2" key="1">
    <citation type="journal article" date="2015" name="Genome Announc.">
        <title>Draft Genome Sequence of Anaerolineae Strain TC1, a Novel Isolate from a Methanogenic Wastewater Treatment System.</title>
        <authorList>
            <person name="Matsuura N."/>
            <person name="Tourlousse D.M."/>
            <person name="Sun L."/>
            <person name="Toyonaga M."/>
            <person name="Kuroda K."/>
            <person name="Ohashi A."/>
            <person name="Cruz R."/>
            <person name="Yamaguchi T."/>
            <person name="Sekiguchi Y."/>
        </authorList>
    </citation>
    <scope>NUCLEOTIDE SEQUENCE [LARGE SCALE GENOMIC DNA]</scope>
    <source>
        <strain evidence="2">TC1</strain>
    </source>
</reference>
<dbReference type="RefSeq" id="WP_062283850.1">
    <property type="nucleotide sequence ID" value="NZ_DF968181.1"/>
</dbReference>
<dbReference type="InterPro" id="IPR024623">
    <property type="entry name" value="YtxH"/>
</dbReference>
<evidence type="ECO:0000313" key="2">
    <source>
        <dbReference type="EMBL" id="GAP41839.1"/>
    </source>
</evidence>